<feature type="signal peptide" evidence="2">
    <location>
        <begin position="1"/>
        <end position="23"/>
    </location>
</feature>
<keyword evidence="4" id="KW-1185">Reference proteome</keyword>
<name>A0ABS2NQ31_9FIRM</name>
<sequence>MKKIVAMVLMVCVLVVGGGNTFAFQGEEEIFLGEDMESIEREGQLPEVKENKRFNTLKEFRNELQQLNQLKIQALELRTEAAEKHGTILDLYIEARENQMMEELQEAKEVRQTIKGVNNEIAQYKEEMKESMKSFRQAVKNDEIEVARQHINNAITLKSLVNSKISAKLLLLDEIIEILS</sequence>
<feature type="chain" id="PRO_5047093414" evidence="2">
    <location>
        <begin position="24"/>
        <end position="180"/>
    </location>
</feature>
<evidence type="ECO:0000313" key="3">
    <source>
        <dbReference type="EMBL" id="MBM7615059.1"/>
    </source>
</evidence>
<protein>
    <submittedName>
        <fullName evidence="3">Uncharacterized coiled-coil DUF342 family protein</fullName>
    </submittedName>
</protein>
<dbReference type="EMBL" id="JAFBEE010000009">
    <property type="protein sequence ID" value="MBM7615059.1"/>
    <property type="molecule type" value="Genomic_DNA"/>
</dbReference>
<dbReference type="RefSeq" id="WP_204401856.1">
    <property type="nucleotide sequence ID" value="NZ_JAFBEE010000009.1"/>
</dbReference>
<evidence type="ECO:0000256" key="2">
    <source>
        <dbReference type="SAM" id="SignalP"/>
    </source>
</evidence>
<accession>A0ABS2NQ31</accession>
<evidence type="ECO:0000313" key="4">
    <source>
        <dbReference type="Proteomes" id="UP001314796"/>
    </source>
</evidence>
<reference evidence="3 4" key="1">
    <citation type="submission" date="2021-01" db="EMBL/GenBank/DDBJ databases">
        <title>Genomic Encyclopedia of Type Strains, Phase IV (KMG-IV): sequencing the most valuable type-strain genomes for metagenomic binning, comparative biology and taxonomic classification.</title>
        <authorList>
            <person name="Goeker M."/>
        </authorList>
    </citation>
    <scope>NUCLEOTIDE SEQUENCE [LARGE SCALE GENOMIC DNA]</scope>
    <source>
        <strain evidence="3 4">DSM 25890</strain>
    </source>
</reference>
<proteinExistence type="predicted"/>
<gene>
    <name evidence="3" type="ORF">JOC73_001621</name>
</gene>
<dbReference type="Proteomes" id="UP001314796">
    <property type="component" value="Unassembled WGS sequence"/>
</dbReference>
<keyword evidence="2" id="KW-0732">Signal</keyword>
<comment type="caution">
    <text evidence="3">The sequence shown here is derived from an EMBL/GenBank/DDBJ whole genome shotgun (WGS) entry which is preliminary data.</text>
</comment>
<organism evidence="3 4">
    <name type="scientific">Alkaliphilus hydrothermalis</name>
    <dbReference type="NCBI Taxonomy" id="1482730"/>
    <lineage>
        <taxon>Bacteria</taxon>
        <taxon>Bacillati</taxon>
        <taxon>Bacillota</taxon>
        <taxon>Clostridia</taxon>
        <taxon>Peptostreptococcales</taxon>
        <taxon>Natronincolaceae</taxon>
        <taxon>Alkaliphilus</taxon>
    </lineage>
</organism>
<evidence type="ECO:0000256" key="1">
    <source>
        <dbReference type="SAM" id="Coils"/>
    </source>
</evidence>
<keyword evidence="1" id="KW-0175">Coiled coil</keyword>
<feature type="coiled-coil region" evidence="1">
    <location>
        <begin position="57"/>
        <end position="145"/>
    </location>
</feature>